<dbReference type="Gene3D" id="3.40.50.2300">
    <property type="match status" value="1"/>
</dbReference>
<dbReference type="CDD" id="cd00156">
    <property type="entry name" value="REC"/>
    <property type="match status" value="1"/>
</dbReference>
<feature type="binding site" evidence="6">
    <location>
        <position position="108"/>
    </location>
    <ligand>
        <name>ATP</name>
        <dbReference type="ChEBI" id="CHEBI:30616"/>
    </ligand>
</feature>
<proteinExistence type="predicted"/>
<dbReference type="InterPro" id="IPR011006">
    <property type="entry name" value="CheY-like_superfamily"/>
</dbReference>
<dbReference type="InterPro" id="IPR011009">
    <property type="entry name" value="Kinase-like_dom_sf"/>
</dbReference>
<dbReference type="Gene3D" id="1.10.510.10">
    <property type="entry name" value="Transferase(Phosphotransferase) domain 1"/>
    <property type="match status" value="1"/>
</dbReference>
<dbReference type="Gene3D" id="3.30.200.20">
    <property type="entry name" value="Phosphorylase Kinase, domain 1"/>
    <property type="match status" value="1"/>
</dbReference>
<feature type="modified residue" description="4-aspartylphosphate" evidence="5">
    <location>
        <position position="405"/>
    </location>
</feature>
<reference evidence="9 10" key="1">
    <citation type="submission" date="2019-02" db="EMBL/GenBank/DDBJ databases">
        <title>Deep-cultivation of Planctomycetes and their phenomic and genomic characterization uncovers novel biology.</title>
        <authorList>
            <person name="Wiegand S."/>
            <person name="Jogler M."/>
            <person name="Boedeker C."/>
            <person name="Pinto D."/>
            <person name="Vollmers J."/>
            <person name="Rivas-Marin E."/>
            <person name="Kohn T."/>
            <person name="Peeters S.H."/>
            <person name="Heuer A."/>
            <person name="Rast P."/>
            <person name="Oberbeckmann S."/>
            <person name="Bunk B."/>
            <person name="Jeske O."/>
            <person name="Meyerdierks A."/>
            <person name="Storesund J.E."/>
            <person name="Kallscheuer N."/>
            <person name="Luecker S."/>
            <person name="Lage O.M."/>
            <person name="Pohl T."/>
            <person name="Merkel B.J."/>
            <person name="Hornburger P."/>
            <person name="Mueller R.-W."/>
            <person name="Bruemmer F."/>
            <person name="Labrenz M."/>
            <person name="Spormann A.M."/>
            <person name="Op Den Camp H."/>
            <person name="Overmann J."/>
            <person name="Amann R."/>
            <person name="Jetten M.S.M."/>
            <person name="Mascher T."/>
            <person name="Medema M.H."/>
            <person name="Devos D.P."/>
            <person name="Kaster A.-K."/>
            <person name="Ovreas L."/>
            <person name="Rohde M."/>
            <person name="Galperin M.Y."/>
            <person name="Jogler C."/>
        </authorList>
    </citation>
    <scope>NUCLEOTIDE SEQUENCE [LARGE SCALE GENOMIC DNA]</scope>
    <source>
        <strain evidence="9 10">Poly59</strain>
    </source>
</reference>
<keyword evidence="1 9" id="KW-0808">Transferase</keyword>
<accession>A0A5C6EHN8</accession>
<evidence type="ECO:0000259" key="8">
    <source>
        <dbReference type="PROSITE" id="PS50110"/>
    </source>
</evidence>
<dbReference type="PANTHER" id="PTHR43289">
    <property type="entry name" value="MITOGEN-ACTIVATED PROTEIN KINASE KINASE KINASE 20-RELATED"/>
    <property type="match status" value="1"/>
</dbReference>
<dbReference type="AlphaFoldDB" id="A0A5C6EHN8"/>
<dbReference type="Pfam" id="PF00069">
    <property type="entry name" value="Pkinase"/>
    <property type="match status" value="1"/>
</dbReference>
<organism evidence="9 10">
    <name type="scientific">Rubripirellula reticaptiva</name>
    <dbReference type="NCBI Taxonomy" id="2528013"/>
    <lineage>
        <taxon>Bacteria</taxon>
        <taxon>Pseudomonadati</taxon>
        <taxon>Planctomycetota</taxon>
        <taxon>Planctomycetia</taxon>
        <taxon>Pirellulales</taxon>
        <taxon>Pirellulaceae</taxon>
        <taxon>Rubripirellula</taxon>
    </lineage>
</organism>
<dbReference type="SUPFAM" id="SSF56112">
    <property type="entry name" value="Protein kinase-like (PK-like)"/>
    <property type="match status" value="1"/>
</dbReference>
<dbReference type="EC" id="2.7.11.1" evidence="9"/>
<dbReference type="InterPro" id="IPR008271">
    <property type="entry name" value="Ser/Thr_kinase_AS"/>
</dbReference>
<dbReference type="SMART" id="SM00448">
    <property type="entry name" value="REC"/>
    <property type="match status" value="1"/>
</dbReference>
<dbReference type="Pfam" id="PF00072">
    <property type="entry name" value="Response_reg"/>
    <property type="match status" value="1"/>
</dbReference>
<evidence type="ECO:0000256" key="2">
    <source>
        <dbReference type="ARBA" id="ARBA00022741"/>
    </source>
</evidence>
<evidence type="ECO:0000313" key="10">
    <source>
        <dbReference type="Proteomes" id="UP000317977"/>
    </source>
</evidence>
<dbReference type="PROSITE" id="PS50110">
    <property type="entry name" value="RESPONSE_REGULATORY"/>
    <property type="match status" value="1"/>
</dbReference>
<feature type="domain" description="Response regulatory" evidence="8">
    <location>
        <begin position="353"/>
        <end position="470"/>
    </location>
</feature>
<dbReference type="PROSITE" id="PS50011">
    <property type="entry name" value="PROTEIN_KINASE_DOM"/>
    <property type="match status" value="1"/>
</dbReference>
<dbReference type="GO" id="GO:0000160">
    <property type="term" value="P:phosphorelay signal transduction system"/>
    <property type="evidence" value="ECO:0007669"/>
    <property type="project" value="InterPro"/>
</dbReference>
<dbReference type="GO" id="GO:0005524">
    <property type="term" value="F:ATP binding"/>
    <property type="evidence" value="ECO:0007669"/>
    <property type="project" value="UniProtKB-UniRule"/>
</dbReference>
<evidence type="ECO:0000313" key="9">
    <source>
        <dbReference type="EMBL" id="TWU46729.1"/>
    </source>
</evidence>
<dbReference type="Proteomes" id="UP000317977">
    <property type="component" value="Unassembled WGS sequence"/>
</dbReference>
<name>A0A5C6EHN8_9BACT</name>
<sequence>MNKPPPSSFIRSTSSTSYESQVTSLVSDSIVQRLRNSGQFSSVQLSLVQEELDRYFVSVAEDEWSFIELPAGTQIGDYEIASLIGEGGSGQVYRAKHRSLSNHTVALKLIKNVQSTNRFRREMELVQRLAHPNVVVSYEVGDHRGVLYIAMEEMSGPDLHKRVSISGPINWQSTIQIMIDAAHGLEHAHQRGLIHRDVKPGNLIMDGRRTKVTDLGLAVLTEDIGKPSAQAFHTRCEMAAGTPEFMAPEQALSLASATPLSDIYALGATWFFLLTGMSRIGGATLGEKISNLVKNEHVNQLSELIAPESVRCVLNRMVAHHAEDRFSSMADVATALEAIRTGKSADSPKHGIEILIVEDNQDDLFLTLEMLKRGNNSVTVHEARTLAEAVEVKHQHPAIDLVLLDLQLPDSSGIDTVRQARSEMSNVPLVVLTGQDDIIVGKACIEAGADEFACKNDLTSHLLERIIFITLSRCSHQGNTIADRHGAS</sequence>
<dbReference type="SUPFAM" id="SSF52172">
    <property type="entry name" value="CheY-like"/>
    <property type="match status" value="1"/>
</dbReference>
<evidence type="ECO:0000256" key="5">
    <source>
        <dbReference type="PROSITE-ProRule" id="PRU00169"/>
    </source>
</evidence>
<keyword evidence="3 9" id="KW-0418">Kinase</keyword>
<dbReference type="SMART" id="SM00220">
    <property type="entry name" value="S_TKc"/>
    <property type="match status" value="1"/>
</dbReference>
<dbReference type="InterPro" id="IPR017441">
    <property type="entry name" value="Protein_kinase_ATP_BS"/>
</dbReference>
<keyword evidence="10" id="KW-1185">Reference proteome</keyword>
<dbReference type="InterPro" id="IPR000719">
    <property type="entry name" value="Prot_kinase_dom"/>
</dbReference>
<comment type="caution">
    <text evidence="9">The sequence shown here is derived from an EMBL/GenBank/DDBJ whole genome shotgun (WGS) entry which is preliminary data.</text>
</comment>
<dbReference type="PANTHER" id="PTHR43289:SF6">
    <property type="entry name" value="SERINE_THREONINE-PROTEIN KINASE NEKL-3"/>
    <property type="match status" value="1"/>
</dbReference>
<feature type="domain" description="Protein kinase" evidence="7">
    <location>
        <begin position="78"/>
        <end position="339"/>
    </location>
</feature>
<evidence type="ECO:0000259" key="7">
    <source>
        <dbReference type="PROSITE" id="PS50011"/>
    </source>
</evidence>
<evidence type="ECO:0000256" key="1">
    <source>
        <dbReference type="ARBA" id="ARBA00022679"/>
    </source>
</evidence>
<gene>
    <name evidence="9" type="primary">pknK</name>
    <name evidence="9" type="ORF">Poly59_57020</name>
</gene>
<keyword evidence="4 6" id="KW-0067">ATP-binding</keyword>
<evidence type="ECO:0000256" key="3">
    <source>
        <dbReference type="ARBA" id="ARBA00022777"/>
    </source>
</evidence>
<evidence type="ECO:0000256" key="4">
    <source>
        <dbReference type="ARBA" id="ARBA00022840"/>
    </source>
</evidence>
<keyword evidence="5" id="KW-0597">Phosphoprotein</keyword>
<dbReference type="EMBL" id="SJPX01000006">
    <property type="protein sequence ID" value="TWU46729.1"/>
    <property type="molecule type" value="Genomic_DNA"/>
</dbReference>
<dbReference type="CDD" id="cd14014">
    <property type="entry name" value="STKc_PknB_like"/>
    <property type="match status" value="1"/>
</dbReference>
<dbReference type="InterPro" id="IPR001789">
    <property type="entry name" value="Sig_transdc_resp-reg_receiver"/>
</dbReference>
<dbReference type="OrthoDB" id="247767at2"/>
<evidence type="ECO:0000256" key="6">
    <source>
        <dbReference type="PROSITE-ProRule" id="PRU10141"/>
    </source>
</evidence>
<protein>
    <submittedName>
        <fullName evidence="9">Serine/threonine-protein kinase PknK</fullName>
        <ecNumber evidence="9">2.7.11.1</ecNumber>
    </submittedName>
</protein>
<dbReference type="PROSITE" id="PS00108">
    <property type="entry name" value="PROTEIN_KINASE_ST"/>
    <property type="match status" value="1"/>
</dbReference>
<dbReference type="GO" id="GO:0004674">
    <property type="term" value="F:protein serine/threonine kinase activity"/>
    <property type="evidence" value="ECO:0007669"/>
    <property type="project" value="UniProtKB-EC"/>
</dbReference>
<keyword evidence="2 6" id="KW-0547">Nucleotide-binding</keyword>
<dbReference type="PROSITE" id="PS00107">
    <property type="entry name" value="PROTEIN_KINASE_ATP"/>
    <property type="match status" value="1"/>
</dbReference>